<dbReference type="EMBL" id="LXQA010602564">
    <property type="protein sequence ID" value="MCI61596.1"/>
    <property type="molecule type" value="Genomic_DNA"/>
</dbReference>
<sequence>MNTGRCSSFQTQIFGGTPPCHPNSGAATVHHTPPHRKTTLP</sequence>
<feature type="compositionally biased region" description="Polar residues" evidence="1">
    <location>
        <begin position="1"/>
        <end position="14"/>
    </location>
</feature>
<comment type="caution">
    <text evidence="2">The sequence shown here is derived from an EMBL/GenBank/DDBJ whole genome shotgun (WGS) entry which is preliminary data.</text>
</comment>
<name>A0A392TN81_9FABA</name>
<evidence type="ECO:0000313" key="2">
    <source>
        <dbReference type="EMBL" id="MCI61596.1"/>
    </source>
</evidence>
<accession>A0A392TN81</accession>
<evidence type="ECO:0000256" key="1">
    <source>
        <dbReference type="SAM" id="MobiDB-lite"/>
    </source>
</evidence>
<proteinExistence type="predicted"/>
<evidence type="ECO:0000313" key="3">
    <source>
        <dbReference type="Proteomes" id="UP000265520"/>
    </source>
</evidence>
<dbReference type="Proteomes" id="UP000265520">
    <property type="component" value="Unassembled WGS sequence"/>
</dbReference>
<reference evidence="2 3" key="1">
    <citation type="journal article" date="2018" name="Front. Plant Sci.">
        <title>Red Clover (Trifolium pratense) and Zigzag Clover (T. medium) - A Picture of Genomic Similarities and Differences.</title>
        <authorList>
            <person name="Dluhosova J."/>
            <person name="Istvanek J."/>
            <person name="Nedelnik J."/>
            <person name="Repkova J."/>
        </authorList>
    </citation>
    <scope>NUCLEOTIDE SEQUENCE [LARGE SCALE GENOMIC DNA]</scope>
    <source>
        <strain evidence="3">cv. 10/8</strain>
        <tissue evidence="2">Leaf</tissue>
    </source>
</reference>
<protein>
    <submittedName>
        <fullName evidence="2">Uncharacterized protein</fullName>
    </submittedName>
</protein>
<feature type="region of interest" description="Disordered" evidence="1">
    <location>
        <begin position="1"/>
        <end position="41"/>
    </location>
</feature>
<organism evidence="2 3">
    <name type="scientific">Trifolium medium</name>
    <dbReference type="NCBI Taxonomy" id="97028"/>
    <lineage>
        <taxon>Eukaryota</taxon>
        <taxon>Viridiplantae</taxon>
        <taxon>Streptophyta</taxon>
        <taxon>Embryophyta</taxon>
        <taxon>Tracheophyta</taxon>
        <taxon>Spermatophyta</taxon>
        <taxon>Magnoliopsida</taxon>
        <taxon>eudicotyledons</taxon>
        <taxon>Gunneridae</taxon>
        <taxon>Pentapetalae</taxon>
        <taxon>rosids</taxon>
        <taxon>fabids</taxon>
        <taxon>Fabales</taxon>
        <taxon>Fabaceae</taxon>
        <taxon>Papilionoideae</taxon>
        <taxon>50 kb inversion clade</taxon>
        <taxon>NPAAA clade</taxon>
        <taxon>Hologalegina</taxon>
        <taxon>IRL clade</taxon>
        <taxon>Trifolieae</taxon>
        <taxon>Trifolium</taxon>
    </lineage>
</organism>
<dbReference type="AlphaFoldDB" id="A0A392TN81"/>
<keyword evidence="3" id="KW-1185">Reference proteome</keyword>
<feature type="compositionally biased region" description="Basic residues" evidence="1">
    <location>
        <begin position="32"/>
        <end position="41"/>
    </location>
</feature>